<name>A0A0U5CD10_ASPCI</name>
<dbReference type="AlphaFoldDB" id="A0A0U5CD10"/>
<sequence length="128" mass="14192">MPDLEASTPRLAIADRIDLLLPAYIRSLEFPALERVGRIGFDGNLSTVSLEALRTVSRTFRISNSSNTLWPPAAETTMSISLPLLESTSIVSFKGNMSSLSLPELTTIKTYKIILIQFQTLNKMALEY</sequence>
<proteinExistence type="predicted"/>
<organism evidence="1 2">
    <name type="scientific">Aspergillus calidoustus</name>
    <dbReference type="NCBI Taxonomy" id="454130"/>
    <lineage>
        <taxon>Eukaryota</taxon>
        <taxon>Fungi</taxon>
        <taxon>Dikarya</taxon>
        <taxon>Ascomycota</taxon>
        <taxon>Pezizomycotina</taxon>
        <taxon>Eurotiomycetes</taxon>
        <taxon>Eurotiomycetidae</taxon>
        <taxon>Eurotiales</taxon>
        <taxon>Aspergillaceae</taxon>
        <taxon>Aspergillus</taxon>
        <taxon>Aspergillus subgen. Nidulantes</taxon>
    </lineage>
</organism>
<reference evidence="2" key="1">
    <citation type="journal article" date="2016" name="Genome Announc.">
        <title>Draft genome sequences of fungus Aspergillus calidoustus.</title>
        <authorList>
            <person name="Horn F."/>
            <person name="Linde J."/>
            <person name="Mattern D.J."/>
            <person name="Walther G."/>
            <person name="Guthke R."/>
            <person name="Scherlach K."/>
            <person name="Martin K."/>
            <person name="Brakhage A.A."/>
            <person name="Petzke L."/>
            <person name="Valiante V."/>
        </authorList>
    </citation>
    <scope>NUCLEOTIDE SEQUENCE [LARGE SCALE GENOMIC DNA]</scope>
    <source>
        <strain evidence="2">SF006504</strain>
    </source>
</reference>
<dbReference type="OrthoDB" id="536881at2759"/>
<dbReference type="STRING" id="454130.A0A0U5CD10"/>
<dbReference type="EMBL" id="CDMC01000009">
    <property type="protein sequence ID" value="CEL07642.1"/>
    <property type="molecule type" value="Genomic_DNA"/>
</dbReference>
<accession>A0A0U5CD10</accession>
<gene>
    <name evidence="1" type="ORF">ASPCAL10799</name>
</gene>
<keyword evidence="2" id="KW-1185">Reference proteome</keyword>
<dbReference type="Proteomes" id="UP000054771">
    <property type="component" value="Unassembled WGS sequence"/>
</dbReference>
<evidence type="ECO:0000313" key="2">
    <source>
        <dbReference type="Proteomes" id="UP000054771"/>
    </source>
</evidence>
<protein>
    <submittedName>
        <fullName evidence="1">Uncharacterized protein</fullName>
    </submittedName>
</protein>
<evidence type="ECO:0000313" key="1">
    <source>
        <dbReference type="EMBL" id="CEL07642.1"/>
    </source>
</evidence>